<dbReference type="KEGG" id="npi:G7071_17695"/>
<dbReference type="EMBL" id="CP049866">
    <property type="protein sequence ID" value="QIK76998.1"/>
    <property type="molecule type" value="Genomic_DNA"/>
</dbReference>
<feature type="coiled-coil region" evidence="1">
    <location>
        <begin position="23"/>
        <end position="50"/>
    </location>
</feature>
<keyword evidence="3" id="KW-1185">Reference proteome</keyword>
<name>A0A6G7YJT9_9ACTN</name>
<dbReference type="AlphaFoldDB" id="A0A6G7YJT9"/>
<proteinExistence type="predicted"/>
<evidence type="ECO:0000256" key="1">
    <source>
        <dbReference type="SAM" id="Coils"/>
    </source>
</evidence>
<protein>
    <recommendedName>
        <fullName evidence="4">Transposase</fullName>
    </recommendedName>
</protein>
<evidence type="ECO:0000313" key="3">
    <source>
        <dbReference type="Proteomes" id="UP000502035"/>
    </source>
</evidence>
<keyword evidence="1" id="KW-0175">Coiled coil</keyword>
<organism evidence="2 3">
    <name type="scientific">Nocardioides piscis</name>
    <dbReference type="NCBI Taxonomy" id="2714938"/>
    <lineage>
        <taxon>Bacteria</taxon>
        <taxon>Bacillati</taxon>
        <taxon>Actinomycetota</taxon>
        <taxon>Actinomycetes</taxon>
        <taxon>Propionibacteriales</taxon>
        <taxon>Nocardioidaceae</taxon>
        <taxon>Nocardioides</taxon>
    </lineage>
</organism>
<dbReference type="Proteomes" id="UP000502035">
    <property type="component" value="Chromosome"/>
</dbReference>
<dbReference type="RefSeq" id="WP_166320682.1">
    <property type="nucleotide sequence ID" value="NZ_CP049866.1"/>
</dbReference>
<evidence type="ECO:0008006" key="4">
    <source>
        <dbReference type="Google" id="ProtNLM"/>
    </source>
</evidence>
<accession>A0A6G7YJT9</accession>
<evidence type="ECO:0000313" key="2">
    <source>
        <dbReference type="EMBL" id="QIK76998.1"/>
    </source>
</evidence>
<gene>
    <name evidence="2" type="ORF">G7071_17695</name>
</gene>
<reference evidence="2 3" key="1">
    <citation type="submission" date="2020-03" db="EMBL/GenBank/DDBJ databases">
        <title>Nocardioides sp. nov., isolated from fish.</title>
        <authorList>
            <person name="Hyun D.-W."/>
            <person name="Bae J.-W."/>
        </authorList>
    </citation>
    <scope>NUCLEOTIDE SEQUENCE [LARGE SCALE GENOMIC DNA]</scope>
    <source>
        <strain evidence="2 3">HDW12A</strain>
    </source>
</reference>
<sequence>MAKALIGHLHTDRRIPARLAQENQRLRVRVAELESLVLRLQVENDRLVEERAVAALEQEMLPA</sequence>